<reference evidence="1 2" key="1">
    <citation type="submission" date="2024-09" db="EMBL/GenBank/DDBJ databases">
        <authorList>
            <person name="Ruan L."/>
        </authorList>
    </citation>
    <scope>NUCLEOTIDE SEQUENCE [LARGE SCALE GENOMIC DNA]</scope>
    <source>
        <strain evidence="1 2">D33</strain>
    </source>
</reference>
<gene>
    <name evidence="1" type="ORF">ACE3NQ_04975</name>
</gene>
<dbReference type="Proteomes" id="UP001580407">
    <property type="component" value="Unassembled WGS sequence"/>
</dbReference>
<proteinExistence type="predicted"/>
<organism evidence="1 2">
    <name type="scientific">Paenibacillus terreus</name>
    <dbReference type="NCBI Taxonomy" id="1387834"/>
    <lineage>
        <taxon>Bacteria</taxon>
        <taxon>Bacillati</taxon>
        <taxon>Bacillota</taxon>
        <taxon>Bacilli</taxon>
        <taxon>Bacillales</taxon>
        <taxon>Paenibacillaceae</taxon>
        <taxon>Paenibacillus</taxon>
    </lineage>
</organism>
<sequence length="98" mass="11556">MNNELKDLLRSVIKEELVPINDQLNHLKTEQESMKKEFAPINDQLNHLITEQEFIKQAVLDTNEHVVKMETILDNQHNIIELLSARSIQQEVELKRTR</sequence>
<accession>A0ABV5B3K7</accession>
<dbReference type="EMBL" id="JBHILM010000004">
    <property type="protein sequence ID" value="MFB5680272.1"/>
    <property type="molecule type" value="Genomic_DNA"/>
</dbReference>
<comment type="caution">
    <text evidence="1">The sequence shown here is derived from an EMBL/GenBank/DDBJ whole genome shotgun (WGS) entry which is preliminary data.</text>
</comment>
<evidence type="ECO:0000313" key="1">
    <source>
        <dbReference type="EMBL" id="MFB5680272.1"/>
    </source>
</evidence>
<dbReference type="RefSeq" id="WP_375524088.1">
    <property type="nucleotide sequence ID" value="NZ_JBHILM010000004.1"/>
</dbReference>
<name>A0ABV5B3K7_9BACL</name>
<protein>
    <submittedName>
        <fullName evidence="1">Uncharacterized protein</fullName>
    </submittedName>
</protein>
<keyword evidence="2" id="KW-1185">Reference proteome</keyword>
<evidence type="ECO:0000313" key="2">
    <source>
        <dbReference type="Proteomes" id="UP001580407"/>
    </source>
</evidence>